<dbReference type="STRING" id="13616.ENSMODP00000044967"/>
<feature type="compositionally biased region" description="Low complexity" evidence="1">
    <location>
        <begin position="1392"/>
        <end position="1401"/>
    </location>
</feature>
<reference evidence="3 4" key="1">
    <citation type="journal article" date="2007" name="Nature">
        <title>Genome of the marsupial Monodelphis domestica reveals innovation in non-coding sequences.</title>
        <authorList>
            <person name="Mikkelsen T.S."/>
            <person name="Wakefield M.J."/>
            <person name="Aken B."/>
            <person name="Amemiya C.T."/>
            <person name="Chang J.L."/>
            <person name="Duke S."/>
            <person name="Garber M."/>
            <person name="Gentles A.J."/>
            <person name="Goodstadt L."/>
            <person name="Heger A."/>
            <person name="Jurka J."/>
            <person name="Kamal M."/>
            <person name="Mauceli E."/>
            <person name="Searle S.M."/>
            <person name="Sharpe T."/>
            <person name="Baker M.L."/>
            <person name="Batzer M.A."/>
            <person name="Benos P.V."/>
            <person name="Belov K."/>
            <person name="Clamp M."/>
            <person name="Cook A."/>
            <person name="Cuff J."/>
            <person name="Das R."/>
            <person name="Davidow L."/>
            <person name="Deakin J.E."/>
            <person name="Fazzari M.J."/>
            <person name="Glass J.L."/>
            <person name="Grabherr M."/>
            <person name="Greally J.M."/>
            <person name="Gu W."/>
            <person name="Hore T.A."/>
            <person name="Huttley G.A."/>
            <person name="Kleber M."/>
            <person name="Jirtle R.L."/>
            <person name="Koina E."/>
            <person name="Lee J.T."/>
            <person name="Mahony S."/>
            <person name="Marra M.A."/>
            <person name="Miller R.D."/>
            <person name="Nicholls R.D."/>
            <person name="Oda M."/>
            <person name="Papenfuss A.T."/>
            <person name="Parra Z.E."/>
            <person name="Pollock D.D."/>
            <person name="Ray D.A."/>
            <person name="Schein J.E."/>
            <person name="Speed T.P."/>
            <person name="Thompson K."/>
            <person name="VandeBerg J.L."/>
            <person name="Wade C.M."/>
            <person name="Walker J.A."/>
            <person name="Waters P.D."/>
            <person name="Webber C."/>
            <person name="Weidman J.R."/>
            <person name="Xie X."/>
            <person name="Zody M.C."/>
            <person name="Baldwin J."/>
            <person name="Abdouelleil A."/>
            <person name="Abdulkadir J."/>
            <person name="Abebe A."/>
            <person name="Abera B."/>
            <person name="Abreu J."/>
            <person name="Acer S.C."/>
            <person name="Aftuck L."/>
            <person name="Alexander A."/>
            <person name="An P."/>
            <person name="Anderson E."/>
            <person name="Anderson S."/>
            <person name="Arachi H."/>
            <person name="Azer M."/>
            <person name="Bachantsang P."/>
            <person name="Barry A."/>
            <person name="Bayul T."/>
            <person name="Berlin A."/>
            <person name="Bessette D."/>
            <person name="Bloom T."/>
            <person name="Bloom T."/>
            <person name="Boguslavskiy L."/>
            <person name="Bonnet C."/>
            <person name="Boukhgalter B."/>
            <person name="Bourzgui I."/>
            <person name="Brown A."/>
            <person name="Cahill P."/>
            <person name="Channer S."/>
            <person name="Cheshatsang Y."/>
            <person name="Chuda L."/>
            <person name="Citroen M."/>
            <person name="Collymore A."/>
            <person name="Cooke P."/>
            <person name="Costello M."/>
            <person name="D'Aco K."/>
            <person name="Daza R."/>
            <person name="De Haan G."/>
            <person name="DeGray S."/>
            <person name="DeMaso C."/>
            <person name="Dhargay N."/>
            <person name="Dooley K."/>
            <person name="Dooley E."/>
            <person name="Doricent M."/>
            <person name="Dorje P."/>
            <person name="Dorjee K."/>
            <person name="Dupes A."/>
            <person name="Elong R."/>
            <person name="Falk J."/>
            <person name="Farina A."/>
            <person name="Faro S."/>
            <person name="Ferguson D."/>
            <person name="Fisher S."/>
            <person name="Foley C.D."/>
            <person name="Franke A."/>
            <person name="Friedrich D."/>
            <person name="Gadbois L."/>
            <person name="Gearin G."/>
            <person name="Gearin C.R."/>
            <person name="Giannoukos G."/>
            <person name="Goode T."/>
            <person name="Graham J."/>
            <person name="Grandbois E."/>
            <person name="Grewal S."/>
            <person name="Gyaltsen K."/>
            <person name="Hafez N."/>
            <person name="Hagos B."/>
            <person name="Hall J."/>
            <person name="Henson C."/>
            <person name="Hollinger A."/>
            <person name="Honan T."/>
            <person name="Huard M.D."/>
            <person name="Hughes L."/>
            <person name="Hurhula B."/>
            <person name="Husby M.E."/>
            <person name="Kamat A."/>
            <person name="Kanga B."/>
            <person name="Kashin S."/>
            <person name="Khazanovich D."/>
            <person name="Kisner P."/>
            <person name="Lance K."/>
            <person name="Lara M."/>
            <person name="Lee W."/>
            <person name="Lennon N."/>
            <person name="Letendre F."/>
            <person name="LeVine R."/>
            <person name="Lipovsky A."/>
            <person name="Liu X."/>
            <person name="Liu J."/>
            <person name="Liu S."/>
            <person name="Lokyitsang T."/>
            <person name="Lokyitsang Y."/>
            <person name="Lubonja R."/>
            <person name="Lui A."/>
            <person name="MacDonald P."/>
            <person name="Magnisalis V."/>
            <person name="Maru K."/>
            <person name="Matthews C."/>
            <person name="McCusker W."/>
            <person name="McDonough S."/>
            <person name="Mehta T."/>
            <person name="Meldrim J."/>
            <person name="Meneus L."/>
            <person name="Mihai O."/>
            <person name="Mihalev A."/>
            <person name="Mihova T."/>
            <person name="Mittelman R."/>
            <person name="Mlenga V."/>
            <person name="Montmayeur A."/>
            <person name="Mulrain L."/>
            <person name="Navidi A."/>
            <person name="Naylor J."/>
            <person name="Negash T."/>
            <person name="Nguyen T."/>
            <person name="Nguyen N."/>
            <person name="Nicol R."/>
            <person name="Norbu C."/>
            <person name="Norbu N."/>
            <person name="Novod N."/>
            <person name="O'Neill B."/>
            <person name="Osman S."/>
            <person name="Markiewicz E."/>
            <person name="Oyono O.L."/>
            <person name="Patti C."/>
            <person name="Phunkhang P."/>
            <person name="Pierre F."/>
            <person name="Priest M."/>
            <person name="Raghuraman S."/>
            <person name="Rege F."/>
            <person name="Reyes R."/>
            <person name="Rise C."/>
            <person name="Rogov P."/>
            <person name="Ross K."/>
            <person name="Ryan E."/>
            <person name="Settipalli S."/>
            <person name="Shea T."/>
            <person name="Sherpa N."/>
            <person name="Shi L."/>
            <person name="Shih D."/>
            <person name="Sparrow T."/>
            <person name="Spaulding J."/>
            <person name="Stalker J."/>
            <person name="Stange-Thomann N."/>
            <person name="Stavropoulos S."/>
            <person name="Stone C."/>
            <person name="Strader C."/>
            <person name="Tesfaye S."/>
            <person name="Thomson T."/>
            <person name="Thoulutsang Y."/>
            <person name="Thoulutsang D."/>
            <person name="Topham K."/>
            <person name="Topping I."/>
            <person name="Tsamla T."/>
            <person name="Vassiliev H."/>
            <person name="Vo A."/>
            <person name="Wangchuk T."/>
            <person name="Wangdi T."/>
            <person name="Weiand M."/>
            <person name="Wilkinson J."/>
            <person name="Wilson A."/>
            <person name="Yadav S."/>
            <person name="Young G."/>
            <person name="Yu Q."/>
            <person name="Zembek L."/>
            <person name="Zhong D."/>
            <person name="Zimmer A."/>
            <person name="Zwirko Z."/>
            <person name="Jaffe D.B."/>
            <person name="Alvarez P."/>
            <person name="Brockman W."/>
            <person name="Butler J."/>
            <person name="Chin C."/>
            <person name="Gnerre S."/>
            <person name="MacCallum I."/>
            <person name="Graves J.A."/>
            <person name="Ponting C.P."/>
            <person name="Breen M."/>
            <person name="Samollow P.B."/>
            <person name="Lander E.S."/>
            <person name="Lindblad-Toh K."/>
        </authorList>
    </citation>
    <scope>NUCLEOTIDE SEQUENCE [LARGE SCALE GENOMIC DNA]</scope>
</reference>
<evidence type="ECO:0000313" key="3">
    <source>
        <dbReference type="Ensembl" id="ENSMODP00000044967.1"/>
    </source>
</evidence>
<dbReference type="InterPro" id="IPR048363">
    <property type="entry name" value="CTSRT_C2"/>
</dbReference>
<dbReference type="PANTHER" id="PTHR21665:SF2">
    <property type="entry name" value="CATION CHANNEL SPERM-ASSOCIATED TARGETING SUBUNIT TAU"/>
    <property type="match status" value="1"/>
</dbReference>
<feature type="region of interest" description="Disordered" evidence="1">
    <location>
        <begin position="670"/>
        <end position="709"/>
    </location>
</feature>
<reference evidence="3" key="3">
    <citation type="submission" date="2025-09" db="UniProtKB">
        <authorList>
            <consortium name="Ensembl"/>
        </authorList>
    </citation>
    <scope>IDENTIFICATION</scope>
</reference>
<proteinExistence type="predicted"/>
<feature type="compositionally biased region" description="Basic and acidic residues" evidence="1">
    <location>
        <begin position="112"/>
        <end position="123"/>
    </location>
</feature>
<feature type="region of interest" description="Disordered" evidence="1">
    <location>
        <begin position="605"/>
        <end position="636"/>
    </location>
</feature>
<dbReference type="PANTHER" id="PTHR21665">
    <property type="entry name" value="CATION CHANNEL SPERM-ASSOCIATED TARGETING SUBUNIT TAU"/>
    <property type="match status" value="1"/>
</dbReference>
<feature type="compositionally biased region" description="Basic and acidic residues" evidence="1">
    <location>
        <begin position="691"/>
        <end position="709"/>
    </location>
</feature>
<keyword evidence="4" id="KW-1185">Reference proteome</keyword>
<feature type="compositionally biased region" description="Basic and acidic residues" evidence="1">
    <location>
        <begin position="1778"/>
        <end position="1789"/>
    </location>
</feature>
<feature type="region of interest" description="Disordered" evidence="1">
    <location>
        <begin position="1973"/>
        <end position="1994"/>
    </location>
</feature>
<feature type="compositionally biased region" description="Basic and acidic residues" evidence="1">
    <location>
        <begin position="1676"/>
        <end position="1692"/>
    </location>
</feature>
<feature type="compositionally biased region" description="Low complexity" evidence="1">
    <location>
        <begin position="1565"/>
        <end position="1574"/>
    </location>
</feature>
<feature type="compositionally biased region" description="Polar residues" evidence="1">
    <location>
        <begin position="1720"/>
        <end position="1740"/>
    </location>
</feature>
<feature type="region of interest" description="Disordered" evidence="1">
    <location>
        <begin position="81"/>
        <end position="125"/>
    </location>
</feature>
<feature type="region of interest" description="Disordered" evidence="1">
    <location>
        <begin position="2398"/>
        <end position="2419"/>
    </location>
</feature>
<dbReference type="Ensembl" id="ENSMODT00000070865.1">
    <property type="protein sequence ID" value="ENSMODP00000044967.1"/>
    <property type="gene ID" value="ENSMODG00000015219.4"/>
</dbReference>
<dbReference type="Bgee" id="ENSMODG00000015219">
    <property type="expression patterns" value="Expressed in spermatocyte and 20 other cell types or tissues"/>
</dbReference>
<feature type="compositionally biased region" description="Polar residues" evidence="1">
    <location>
        <begin position="1260"/>
        <end position="1276"/>
    </location>
</feature>
<dbReference type="GeneTree" id="ENSGT00390000018209"/>
<feature type="compositionally biased region" description="Pro residues" evidence="1">
    <location>
        <begin position="10"/>
        <end position="19"/>
    </location>
</feature>
<feature type="compositionally biased region" description="Basic and acidic residues" evidence="1">
    <location>
        <begin position="2398"/>
        <end position="2407"/>
    </location>
</feature>
<feature type="compositionally biased region" description="Polar residues" evidence="1">
    <location>
        <begin position="1866"/>
        <end position="1878"/>
    </location>
</feature>
<dbReference type="InterPro" id="IPR000008">
    <property type="entry name" value="C2_dom"/>
</dbReference>
<name>A0A5F8GBT6_MONDO</name>
<evidence type="ECO:0000259" key="2">
    <source>
        <dbReference type="PROSITE" id="PS50004"/>
    </source>
</evidence>
<protein>
    <submittedName>
        <fullName evidence="3">C2 calcium dependent domain containing 6</fullName>
    </submittedName>
</protein>
<feature type="domain" description="C2" evidence="2">
    <location>
        <begin position="139"/>
        <end position="270"/>
    </location>
</feature>
<feature type="compositionally biased region" description="Basic and acidic residues" evidence="1">
    <location>
        <begin position="552"/>
        <end position="563"/>
    </location>
</feature>
<feature type="compositionally biased region" description="Polar residues" evidence="1">
    <location>
        <begin position="98"/>
        <end position="111"/>
    </location>
</feature>
<feature type="compositionally biased region" description="Basic and acidic residues" evidence="1">
    <location>
        <begin position="1650"/>
        <end position="1666"/>
    </location>
</feature>
<feature type="region of interest" description="Disordered" evidence="1">
    <location>
        <begin position="516"/>
        <end position="587"/>
    </location>
</feature>
<dbReference type="InterPro" id="IPR031462">
    <property type="entry name" value="CTSRT"/>
</dbReference>
<feature type="region of interest" description="Disordered" evidence="1">
    <location>
        <begin position="1"/>
        <end position="67"/>
    </location>
</feature>
<feature type="compositionally biased region" description="Low complexity" evidence="1">
    <location>
        <begin position="1741"/>
        <end position="1750"/>
    </location>
</feature>
<dbReference type="Pfam" id="PF15729">
    <property type="entry name" value="CTSRT"/>
    <property type="match status" value="1"/>
</dbReference>
<feature type="compositionally biased region" description="Basic and acidic residues" evidence="1">
    <location>
        <begin position="616"/>
        <end position="635"/>
    </location>
</feature>
<feature type="region of interest" description="Disordered" evidence="1">
    <location>
        <begin position="1339"/>
        <end position="1803"/>
    </location>
</feature>
<feature type="compositionally biased region" description="Low complexity" evidence="1">
    <location>
        <begin position="1417"/>
        <end position="1426"/>
    </location>
</feature>
<organism evidence="3 4">
    <name type="scientific">Monodelphis domestica</name>
    <name type="common">Gray short-tailed opossum</name>
    <dbReference type="NCBI Taxonomy" id="13616"/>
    <lineage>
        <taxon>Eukaryota</taxon>
        <taxon>Metazoa</taxon>
        <taxon>Chordata</taxon>
        <taxon>Craniata</taxon>
        <taxon>Vertebrata</taxon>
        <taxon>Euteleostomi</taxon>
        <taxon>Mammalia</taxon>
        <taxon>Metatheria</taxon>
        <taxon>Didelphimorphia</taxon>
        <taxon>Didelphidae</taxon>
        <taxon>Monodelphis</taxon>
    </lineage>
</organism>
<dbReference type="Proteomes" id="UP000002280">
    <property type="component" value="Chromosome 7"/>
</dbReference>
<reference evidence="3" key="2">
    <citation type="submission" date="2025-08" db="UniProtKB">
        <authorList>
            <consortium name="Ensembl"/>
        </authorList>
    </citation>
    <scope>IDENTIFICATION</scope>
</reference>
<dbReference type="PROSITE" id="PS50004">
    <property type="entry name" value="C2"/>
    <property type="match status" value="1"/>
</dbReference>
<feature type="compositionally biased region" description="Basic and acidic residues" evidence="1">
    <location>
        <begin position="1427"/>
        <end position="1438"/>
    </location>
</feature>
<evidence type="ECO:0000256" key="1">
    <source>
        <dbReference type="SAM" id="MobiDB-lite"/>
    </source>
</evidence>
<feature type="compositionally biased region" description="Basic and acidic residues" evidence="1">
    <location>
        <begin position="1702"/>
        <end position="1718"/>
    </location>
</feature>
<feature type="compositionally biased region" description="Basic and acidic residues" evidence="1">
    <location>
        <begin position="1352"/>
        <end position="1363"/>
    </location>
</feature>
<feature type="compositionally biased region" description="Basic and acidic residues" evidence="1">
    <location>
        <begin position="1502"/>
        <end position="1513"/>
    </location>
</feature>
<feature type="compositionally biased region" description="Gly residues" evidence="1">
    <location>
        <begin position="34"/>
        <end position="45"/>
    </location>
</feature>
<dbReference type="InParanoid" id="A0A5F8GBT6"/>
<feature type="compositionally biased region" description="Basic and acidic residues" evidence="1">
    <location>
        <begin position="1879"/>
        <end position="1890"/>
    </location>
</feature>
<feature type="compositionally biased region" description="Polar residues" evidence="1">
    <location>
        <begin position="1174"/>
        <end position="1201"/>
    </location>
</feature>
<accession>A0A5F8GBT6</accession>
<sequence>MRVRSAADPSSPPFPPPPARAQYQSGPSHRGRLRGPGWGVGGGGSRMDPSQMEKKVSEHNQSQRSSVQSLFKVPLLFKDNTGADDDVGESRALDSISEGPSFQRQMTSTRIEPSREGSKEGSGKKLTNMLKKTNRNDSTDSDVQEVPALVPFGDVVGCLAVHIKKCRHFSPRINLQYYTNLFIRITVNRVMKCTKSHCLNYKNNEKRPEIKFEEVKYFSVQVPRRHDDERNMLHLELMEFDDLEAYPVLLGSFSLHLYEIIQKGCFTEEFFMKIRNLVVCRVEVEFMFSYGNFGYGFSHQLELEEFGVHWKMINVQRGSLSQKLPFRPSAPGGLPKRSELKPLQKLIQPSMFMNVPPPVERTDPLTNVITPQLIEYPAFLSPDLNVTLGNQQKQTHLSSPVRLEKLQQQPRDRLDRMKKEYRNLKTWEEKSNYLDQILRMKIEPKEFEDSKDTDDNDDMIFNRATPFPASFFQTSEFSFKKQEDKTLPSELPVKIPEVKKSLPLVEKRTEPAVSHLFIQEDAKTKNGSLPPEESTPLPPVSIKGKNTFVESIDGRDKPVHEMTEPEGDTSEKQFTGSPSSEVKLRQSRMSLEKIELLQSETRLKGIILSPDRRKKSTDEGGLESKRQSFKQESKKSLGFKELQDLKDIDAASKMTLPRHVSFNISSEALELPSNPGRINRGGTDENISFIEEDKSKDKKTGREKSEDEAKEVVIKHTYVEDNSFRQARPEGMPPFQGCQKPMISRERFEPFLRNIHDIPVEAEGDERIQHVPICTVVKKDSTNAEIIEHEDQDPPYPPVLSSLTVNSEHASWESNPDIFTIKSLDTEEELERGLSKFSMESMSEETAFSIDIDLIGKGQDNLLSELLDLKPSLEKLQKTMVLKSILNDDLNDLSEELFAQPTFIMEIEVQKKTQTFLADDTSLENSDTDICDSAQNEQIDLSGMKISDSKSSKIDITNIQSEQIEVLGKISTSSKFSKHDVKIVQSEQIELSRKPTSIPKFSQNELKIVQSEQIELSRKPTSTPKFSQNELKIVQSEQIELSRKPTSTPKFSQNELKIVQSEQIELSGKPSLSPKFSQNELKLVQSEQIELLGKISSSPKFSQNELKLVPSGQIELLGKPSMSPKFSQNELKLVQSGQIELSGKPSMSPKFSQNELKLAQSGQIELLGKPSMSPKFSQNELKLAQSGQIELSGKPSSSPKVSQYDLKSVHSEQIELSGKPSSSPKVSQYDLKSVHSEQIELSGKPSSSPRVSQYDLKIVQSEQIELSGKPSSSPKVSQYDLKSVHSEQIELSGKPSSSPRVSQYDLKIVQSEQIELLEKPSSSPRVSQYDLKIVQNEQIELSEKQSPSPKVSKSDIRSVHSEQIELSGKLSPSPEVSQYDLKSVQSEETELSGKLSPSPKLSKSDVRSVQSEEIELSGKLSPSPKLSKSDVRSVHSEEIELSGELSSSPKLSQYDLKSVHSEQIELSGKLSPSPKVSQYDLKSVHSEETELSGKLSPSPKVSKSDLKSVHSEQIELSGKPSPKVSKSDVKSVHSEHIELSGKLSPSPKVSQYDLKSVQSEQIELSGKLSPSPKVSKSDVKSVHSEHIELLGKLSPSPKVSQYDLKSVQSEQIELSEKISSTSKSSKHEPKIVQSGQIELSRKPSLSSRSSKHELKIVQSEQMKELSGKPSSSSKSSKHELKIVHSEQMKELSGKPSSSSKSSKHDLKIVQSEQLKELSGKPSSRSSKNAIKIVQSEQLNELSGKPSLSSRSSKHELKIVHSEQMKELSGKPSSSSKSSKHELKIVHSEQIELSGKLSPSPKSVSKEAMNIEILSESQVVGLTEEVEECHISETFEEPEEQPSIVEGDLSSRRKHSFKKKHPEECSQKSSEGAIQSLSSEKSERPEDMEHVEPISPEPVTELDLQHSLTVWNGNLASTSQESHESKHLEVDIAKSKSYVRHIFLQAFPSDSGLDSNIVSVIELDKDHYQGSWVETDIGSPDERSPGIEEFPRDKNDSLLMKKLDGEKSEKKDLSSVLDNTSTYIMHKLSESDRTSIKSFVSNVYSNFPTENITELHLTKEAEVEKEKQVNFVAHDKEHHEEIHAKTIRILDKSDDINVKSVARPKHTSFKECLSGSEAELLTADLNKHIQDFLLERLSGSEKISKEELPKIFENLYLIYDKIGIPTSFKAEISGKDYPGSFSETSAKSTSANQTSFDDGNLQIRLRDLISEILQQYLLRSKYSERESEQRDQNLPPYKIRTIPFSHEVKRDFSEGSLSGESDIRSLSNQSIQDLLSVVSETELVHLKSDLSKCIQSLFIERLSNMGLITEKEFRALNENLSLINSSDRPLKFLSSDLKGLSQILGKSSEKPCYKTLSRNVSEEVIDERFSNAELARKLEREYFALHSYKRKPSFVREEEKQYTRERVGKQGGKNSKKSSQEFLFNNSTERITKLVFRREQKDHNFMQLPQVEKTGFEEEIQDLHGWYNKPKITHSKATVKIKPLDRKDHVNIYKVTVKERSEPIIIPSDENSEIQSELKEYFYKSKLPSSSNSFYLNSDNEEESKLKDQCYGKSKENSKKKPLLTVAQFQKELQAVYVKPKEATIERCVSPPPTDYSSRIVEINTSKPSLFPEVLKTESSRPKFRREREYVEKQKRPLYRTAKILAASQPATRLLLKKSPQRTLLFPWSGKRNIHDSSENKKEELHLTSYKHLEKAKARARFDLGRSPDDKQYCKNFSRPNTAPEFNKRLKESLGKFANPRLVSAGLFQVPNVGLEEYNQRKDLKDLEKCSIICDILQLLNSSYVKRKYEDD</sequence>
<feature type="compositionally biased region" description="Basic and acidic residues" evidence="1">
    <location>
        <begin position="1979"/>
        <end position="1994"/>
    </location>
</feature>
<evidence type="ECO:0000313" key="4">
    <source>
        <dbReference type="Proteomes" id="UP000002280"/>
    </source>
</evidence>
<feature type="region of interest" description="Disordered" evidence="1">
    <location>
        <begin position="1167"/>
        <end position="1304"/>
    </location>
</feature>
<feature type="compositionally biased region" description="Polar residues" evidence="1">
    <location>
        <begin position="1339"/>
        <end position="1351"/>
    </location>
</feature>
<feature type="compositionally biased region" description="Basic and acidic residues" evidence="1">
    <location>
        <begin position="1752"/>
        <end position="1768"/>
    </location>
</feature>
<feature type="compositionally biased region" description="Basic and acidic residues" evidence="1">
    <location>
        <begin position="1575"/>
        <end position="1589"/>
    </location>
</feature>
<feature type="compositionally biased region" description="Basic and acidic residues" evidence="1">
    <location>
        <begin position="1525"/>
        <end position="1539"/>
    </location>
</feature>
<dbReference type="OMA" id="DIYKRRN"/>
<feature type="region of interest" description="Disordered" evidence="1">
    <location>
        <begin position="1829"/>
        <end position="1890"/>
    </location>
</feature>